<evidence type="ECO:0000313" key="3">
    <source>
        <dbReference type="Proteomes" id="UP000254263"/>
    </source>
</evidence>
<dbReference type="AlphaFoldDB" id="A0A379DGX3"/>
<dbReference type="Pfam" id="PF01289">
    <property type="entry name" value="Thiol_cytolysin"/>
    <property type="match status" value="1"/>
</dbReference>
<feature type="chain" id="PRO_5016904922" description="Hemolysin" evidence="1">
    <location>
        <begin position="21"/>
        <end position="291"/>
    </location>
</feature>
<reference evidence="2 3" key="1">
    <citation type="submission" date="2018-06" db="EMBL/GenBank/DDBJ databases">
        <authorList>
            <consortium name="Pathogen Informatics"/>
            <person name="Doyle S."/>
        </authorList>
    </citation>
    <scope>NUCLEOTIDE SEQUENCE [LARGE SCALE GENOMIC DNA]</scope>
    <source>
        <strain evidence="2 3">NCTC13100</strain>
    </source>
</reference>
<evidence type="ECO:0008006" key="4">
    <source>
        <dbReference type="Google" id="ProtNLM"/>
    </source>
</evidence>
<dbReference type="InterPro" id="IPR001869">
    <property type="entry name" value="Thiol_cytolysin"/>
</dbReference>
<feature type="signal peptide" evidence="1">
    <location>
        <begin position="1"/>
        <end position="20"/>
    </location>
</feature>
<dbReference type="RefSeq" id="WP_018359782.1">
    <property type="nucleotide sequence ID" value="NZ_UGTI01000001.1"/>
</dbReference>
<dbReference type="GO" id="GO:0015485">
    <property type="term" value="F:cholesterol binding"/>
    <property type="evidence" value="ECO:0007669"/>
    <property type="project" value="InterPro"/>
</dbReference>
<dbReference type="SUPFAM" id="SSF56978">
    <property type="entry name" value="Perfringolysin"/>
    <property type="match status" value="1"/>
</dbReference>
<protein>
    <recommendedName>
        <fullName evidence="4">Hemolysin</fullName>
    </recommendedName>
</protein>
<dbReference type="EMBL" id="UGTI01000001">
    <property type="protein sequence ID" value="SUB76955.1"/>
    <property type="molecule type" value="Genomic_DNA"/>
</dbReference>
<accession>A0A379DGX3</accession>
<gene>
    <name evidence="2" type="ORF">NCTC13100_00068</name>
</gene>
<dbReference type="InterPro" id="IPR036359">
    <property type="entry name" value="Thiol_cytolysin_sf"/>
</dbReference>
<dbReference type="Gene3D" id="3.40.30.40">
    <property type="entry name" value="Perfringolysin"/>
    <property type="match status" value="1"/>
</dbReference>
<name>A0A379DGX3_9PORP</name>
<proteinExistence type="predicted"/>
<dbReference type="Gene3D" id="3.90.840.10">
    <property type="entry name" value="Thiol-activated cytolysin superfamily/Thiol-activated cytolysin, alpha-beta domain"/>
    <property type="match status" value="1"/>
</dbReference>
<keyword evidence="1" id="KW-0732">Signal</keyword>
<sequence>MKIKTIIITALLFTGLSLHAQTERKAIDFVSKYPGKTFVGAVLEHKSINTEEYKFVKVEPSPVTISFFSLPVKSETIIPSYENLMNVVRDKVLRIGKIKSNHSFSFSLKELKSYDFLSLSFGQKIDTDLFFGISKDAKPRKTAVMVDMSQTYFSVVMDLPESGKIYDKDRNPEIVKREDELVYIGSVEFGRKVTAIVESPVSYGDLKQAIQEALSESKDKPMSKKSRSILARATVRVMVIGDEKLPDTHPDNVFGNIKDYFDRPVTVEDFGKPITFQASYVKDNSVFQNTF</sequence>
<dbReference type="Proteomes" id="UP000254263">
    <property type="component" value="Unassembled WGS sequence"/>
</dbReference>
<organism evidence="2 3">
    <name type="scientific">Porphyromonas macacae</name>
    <dbReference type="NCBI Taxonomy" id="28115"/>
    <lineage>
        <taxon>Bacteria</taxon>
        <taxon>Pseudomonadati</taxon>
        <taxon>Bacteroidota</taxon>
        <taxon>Bacteroidia</taxon>
        <taxon>Bacteroidales</taxon>
        <taxon>Porphyromonadaceae</taxon>
        <taxon>Porphyromonas</taxon>
    </lineage>
</organism>
<evidence type="ECO:0000313" key="2">
    <source>
        <dbReference type="EMBL" id="SUB76955.1"/>
    </source>
</evidence>
<evidence type="ECO:0000256" key="1">
    <source>
        <dbReference type="SAM" id="SignalP"/>
    </source>
</evidence>
<dbReference type="InterPro" id="IPR036363">
    <property type="entry name" value="Thiol_cytolysin_ab_sf"/>
</dbReference>